<dbReference type="Gene3D" id="1.20.120.330">
    <property type="entry name" value="Nucleotidyltransferases domain 2"/>
    <property type="match status" value="1"/>
</dbReference>
<dbReference type="Pfam" id="PF04439">
    <property type="entry name" value="Adenyl_transf"/>
    <property type="match status" value="2"/>
</dbReference>
<dbReference type="SUPFAM" id="SSF81631">
    <property type="entry name" value="PAP/OAS1 substrate-binding domain"/>
    <property type="match status" value="1"/>
</dbReference>
<name>A0ABT4VD50_9HELI</name>
<evidence type="ECO:0000313" key="1">
    <source>
        <dbReference type="EMBL" id="MDA3968633.1"/>
    </source>
</evidence>
<dbReference type="SUPFAM" id="SSF81301">
    <property type="entry name" value="Nucleotidyltransferase"/>
    <property type="match status" value="1"/>
</dbReference>
<dbReference type="Gene3D" id="3.30.460.10">
    <property type="entry name" value="Beta Polymerase, domain 2"/>
    <property type="match status" value="1"/>
</dbReference>
<protein>
    <submittedName>
        <fullName evidence="1">Aminoglycoside 6-adenylyltransferase</fullName>
    </submittedName>
</protein>
<organism evidence="1 2">
    <name type="scientific">Helicobacter ibis</name>
    <dbReference type="NCBI Taxonomy" id="2962633"/>
    <lineage>
        <taxon>Bacteria</taxon>
        <taxon>Pseudomonadati</taxon>
        <taxon>Campylobacterota</taxon>
        <taxon>Epsilonproteobacteria</taxon>
        <taxon>Campylobacterales</taxon>
        <taxon>Helicobacteraceae</taxon>
        <taxon>Helicobacter</taxon>
    </lineage>
</organism>
<dbReference type="InterPro" id="IPR043519">
    <property type="entry name" value="NT_sf"/>
</dbReference>
<evidence type="ECO:0000313" key="2">
    <source>
        <dbReference type="Proteomes" id="UP001210261"/>
    </source>
</evidence>
<reference evidence="1 2" key="1">
    <citation type="submission" date="2023-01" db="EMBL/GenBank/DDBJ databases">
        <title>Description of Helicobacter ibis sp. nov. isolated from faecal droppings of black-faced ibis (Theristicus melanopis).</title>
        <authorList>
            <person name="Lopez-Cantillo M."/>
            <person name="Vidal-Veuthey B."/>
            <person name="Mella A."/>
            <person name="De La Haba R."/>
            <person name="Collado L."/>
        </authorList>
    </citation>
    <scope>NUCLEOTIDE SEQUENCE [LARGE SCALE GENOMIC DNA]</scope>
    <source>
        <strain evidence="1 2">A82</strain>
    </source>
</reference>
<dbReference type="EMBL" id="JAQHXR010000001">
    <property type="protein sequence ID" value="MDA3968633.1"/>
    <property type="molecule type" value="Genomic_DNA"/>
</dbReference>
<dbReference type="RefSeq" id="WP_271020913.1">
    <property type="nucleotide sequence ID" value="NZ_JAQHXR010000001.1"/>
</dbReference>
<proteinExistence type="predicted"/>
<dbReference type="Proteomes" id="UP001210261">
    <property type="component" value="Unassembled WGS sequence"/>
</dbReference>
<dbReference type="InterPro" id="IPR007530">
    <property type="entry name" value="Aminoglycoside_adenylylTfrase"/>
</dbReference>
<gene>
    <name evidence="1" type="ORF">PF021_02965</name>
</gene>
<keyword evidence="2" id="KW-1185">Reference proteome</keyword>
<sequence>MNQQTQINTIKAIKNFTIKHKAITIATLEGSRVNPKAKKDKYQDYDISFFVPLDSMHEFLEISSQSDIKSAKIPSKILVFTSKHFGRLIFSQLPESMEFYKPDLPPNWVSFLMLFANGVRLDLKIIPLQDLNAYYELEPLSKVLVDKDNLFTHTIPQTPFSITHLSQKCFDDVCNEFYFTLSNVQKALLREQFILANHLLDSMRKALFVMLSFKVGLKQGFNLWLGKENAYILHYLSKKEVKIIRGSYHTHSLKHIAKSLEILEELFSKSVKHICKKSDYKNPYKNLYKYRFYK</sequence>
<accession>A0ABT4VD50</accession>
<comment type="caution">
    <text evidence="1">The sequence shown here is derived from an EMBL/GenBank/DDBJ whole genome shotgun (WGS) entry which is preliminary data.</text>
</comment>